<comment type="caution">
    <text evidence="1">The sequence shown here is derived from an EMBL/GenBank/DDBJ whole genome shotgun (WGS) entry which is preliminary data.</text>
</comment>
<proteinExistence type="predicted"/>
<protein>
    <submittedName>
        <fullName evidence="1">Uncharacterized protein</fullName>
    </submittedName>
</protein>
<gene>
    <name evidence="1" type="ORF">SteCoe_2340</name>
</gene>
<organism evidence="1 2">
    <name type="scientific">Stentor coeruleus</name>
    <dbReference type="NCBI Taxonomy" id="5963"/>
    <lineage>
        <taxon>Eukaryota</taxon>
        <taxon>Sar</taxon>
        <taxon>Alveolata</taxon>
        <taxon>Ciliophora</taxon>
        <taxon>Postciliodesmatophora</taxon>
        <taxon>Heterotrichea</taxon>
        <taxon>Heterotrichida</taxon>
        <taxon>Stentoridae</taxon>
        <taxon>Stentor</taxon>
    </lineage>
</organism>
<evidence type="ECO:0000313" key="1">
    <source>
        <dbReference type="EMBL" id="OMJ94442.1"/>
    </source>
</evidence>
<dbReference type="SUPFAM" id="SSF50985">
    <property type="entry name" value="RCC1/BLIP-II"/>
    <property type="match status" value="1"/>
</dbReference>
<dbReference type="AlphaFoldDB" id="A0A1R2CZL8"/>
<dbReference type="Proteomes" id="UP000187209">
    <property type="component" value="Unassembled WGS sequence"/>
</dbReference>
<reference evidence="1 2" key="1">
    <citation type="submission" date="2016-11" db="EMBL/GenBank/DDBJ databases">
        <title>The macronuclear genome of Stentor coeruleus: a giant cell with tiny introns.</title>
        <authorList>
            <person name="Slabodnick M."/>
            <person name="Ruby J.G."/>
            <person name="Reiff S.B."/>
            <person name="Swart E.C."/>
            <person name="Gosai S."/>
            <person name="Prabakaran S."/>
            <person name="Witkowska E."/>
            <person name="Larue G.E."/>
            <person name="Fisher S."/>
            <person name="Freeman R.M."/>
            <person name="Gunawardena J."/>
            <person name="Chu W."/>
            <person name="Stover N.A."/>
            <person name="Gregory B.D."/>
            <person name="Nowacki M."/>
            <person name="Derisi J."/>
            <person name="Roy S.W."/>
            <person name="Marshall W.F."/>
            <person name="Sood P."/>
        </authorList>
    </citation>
    <scope>NUCLEOTIDE SEQUENCE [LARGE SCALE GENOMIC DNA]</scope>
    <source>
        <strain evidence="1">WM001</strain>
    </source>
</reference>
<dbReference type="EMBL" id="MPUH01000026">
    <property type="protein sequence ID" value="OMJ94442.1"/>
    <property type="molecule type" value="Genomic_DNA"/>
</dbReference>
<name>A0A1R2CZL8_9CILI</name>
<keyword evidence="2" id="KW-1185">Reference proteome</keyword>
<evidence type="ECO:0000313" key="2">
    <source>
        <dbReference type="Proteomes" id="UP000187209"/>
    </source>
</evidence>
<dbReference type="Gene3D" id="2.130.10.30">
    <property type="entry name" value="Regulator of chromosome condensation 1/beta-lactamase-inhibitor protein II"/>
    <property type="match status" value="1"/>
</dbReference>
<sequence>MDYTHVQVINVPSNIVKYVVTDQQKLFLDSSGHVHRKKTVKIPVKVISISSYNSVSIFATIDGIYTQGNDAFKQGLLGIHHKTCSKSALRMEIDGIFVECSISSSHAAAIRQDGCIFVWGNLTHIGINHKKPFELEIPDNSLPIQIHCGKSFTAVSVYPGELYIYKGSIVPFYINELKDVGLTWISGNENFVAMTSDKNLVYVWNCNGKLVNLPICEDYTISSIACSWKGILALCNSNMIYLWNQCRNGKFKGKMVEFQGKVKIFSGWKIALLVTIEDSLPPSLAHSRSSSQINCENEDFLLSFPAQLSHRSSLTSNNSSLQSTLNPNFQSISSEDFNPLNSLSYPKNKQDFSLIESYPSTTNTQSLSCAKFFSIFYRLAEKVTVFHIKKGFSKLKTLKKPYKKFVKILQDFLDYKFLGFSEDFFTILKERSEYLNYFIYSLNHFTILITRLRFKYKLETLISLKTHQISSAFLDMIKDIVRRRFSGYFSRIKLVYFAGCMENLVRNLSMAEIIQNFYQKKYALDSIAQVPVRMKKTFISYDKLILNMKQKKEKEKLAIRESLNSPKFGKKNMVFCVKNVSSPENQAGATERRLEYSLKLNQKLQKINLKRKSMDLDCKGVRKVKIEEAWVMVRTLIKPVSRVFRWVFLERKKRKGNSFSFLIKANTLSPRYATNYANGFNNK</sequence>
<accession>A0A1R2CZL8</accession>
<dbReference type="InterPro" id="IPR009091">
    <property type="entry name" value="RCC1/BLIP-II"/>
</dbReference>